<dbReference type="Proteomes" id="UP000034072">
    <property type="component" value="Unassembled WGS sequence"/>
</dbReference>
<comment type="caution">
    <text evidence="1">The sequence shown here is derived from an EMBL/GenBank/DDBJ whole genome shotgun (WGS) entry which is preliminary data.</text>
</comment>
<dbReference type="AlphaFoldDB" id="A0A0G0TRN9"/>
<sequence length="61" mass="7038">MILRVRVVFSTENHPLSRASRALRASQNQQFSSRNEELANLPEYDIIYITVICQLDTGGEW</sequence>
<gene>
    <name evidence="1" type="ORF">UT75_C0008G0054</name>
</gene>
<organism evidence="1">
    <name type="scientific">Candidatus Yanofskybacteria bacterium GW2011_GWE2_40_11</name>
    <dbReference type="NCBI Taxonomy" id="1619033"/>
    <lineage>
        <taxon>Bacteria</taxon>
        <taxon>Candidatus Yanofskyibacteriota</taxon>
    </lineage>
</organism>
<accession>A0A0G0TRN9</accession>
<evidence type="ECO:0000313" key="1">
    <source>
        <dbReference type="EMBL" id="KKR40532.1"/>
    </source>
</evidence>
<proteinExistence type="predicted"/>
<protein>
    <submittedName>
        <fullName evidence="1">Uncharacterized protein</fullName>
    </submittedName>
</protein>
<reference evidence="1" key="1">
    <citation type="journal article" date="2015" name="Nature">
        <title>rRNA introns, odd ribosomes, and small enigmatic genomes across a large radiation of phyla.</title>
        <authorList>
            <person name="Brown C.T."/>
            <person name="Hug L.A."/>
            <person name="Thomas B.C."/>
            <person name="Sharon I."/>
            <person name="Castelle C.J."/>
            <person name="Singh A."/>
            <person name="Wilkins M.J."/>
            <person name="Williams K.H."/>
            <person name="Banfield J.F."/>
        </authorList>
    </citation>
    <scope>NUCLEOTIDE SEQUENCE [LARGE SCALE GENOMIC DNA]</scope>
</reference>
<dbReference type="EMBL" id="LBXZ01000008">
    <property type="protein sequence ID" value="KKR40532.1"/>
    <property type="molecule type" value="Genomic_DNA"/>
</dbReference>
<name>A0A0G0TRN9_9BACT</name>